<dbReference type="Gene3D" id="3.60.15.10">
    <property type="entry name" value="Ribonuclease Z/Hydroxyacylglutathione hydrolase-like"/>
    <property type="match status" value="1"/>
</dbReference>
<accession>A0A643K0C9</accession>
<keyword evidence="3" id="KW-0378">Hydrolase</keyword>
<dbReference type="InterPro" id="IPR001279">
    <property type="entry name" value="Metallo-B-lactamas"/>
</dbReference>
<dbReference type="InterPro" id="IPR044528">
    <property type="entry name" value="POD-like_MBL-fold"/>
</dbReference>
<evidence type="ECO:0000313" key="3">
    <source>
        <dbReference type="EMBL" id="KAB1186926.1"/>
    </source>
</evidence>
<organism evidence="3">
    <name type="scientific">Haloferax sp. CBA1149</name>
    <dbReference type="NCBI Taxonomy" id="2650753"/>
    <lineage>
        <taxon>Archaea</taxon>
        <taxon>Methanobacteriati</taxon>
        <taxon>Methanobacteriota</taxon>
        <taxon>Stenosarchaea group</taxon>
        <taxon>Halobacteria</taxon>
        <taxon>Halobacteriales</taxon>
        <taxon>Haloferacaceae</taxon>
        <taxon>Haloferax</taxon>
    </lineage>
</organism>
<dbReference type="Gene3D" id="3.40.250.10">
    <property type="entry name" value="Rhodanese-like domain"/>
    <property type="match status" value="1"/>
</dbReference>
<dbReference type="InterPro" id="IPR001763">
    <property type="entry name" value="Rhodanese-like_dom"/>
</dbReference>
<dbReference type="SMART" id="SM00450">
    <property type="entry name" value="RHOD"/>
    <property type="match status" value="1"/>
</dbReference>
<dbReference type="GO" id="GO:0070813">
    <property type="term" value="P:hydrogen sulfide metabolic process"/>
    <property type="evidence" value="ECO:0007669"/>
    <property type="project" value="TreeGrafter"/>
</dbReference>
<keyword evidence="1" id="KW-0479">Metal-binding</keyword>
<sequence length="396" mass="42619">MDIDNLPGADDVASIGPEALLDRIARGDRVPVLDVRSVREYDTWRIESESVDSRNVPYYEFLMDVDDELLARIPPSDDELVVVCVKGGASAYVVGLLEAEGIAAVNLEGGLNRWAQVYDTIEVSRFEGSGTLIQYQRPSSGCLAYMVVSDGEAAVVDPLRAFTDRYLEDVEALGVELRYAIDTHVHADHVSGVRALAARGAEAVIPKPSVARGVEYDVDYTTVADGDVLSVGGLSIRAVHTPGHTSGMTSYLVDERVILTGDSLFIESVGSPDPEGEGSAVADAVGLLYDTLDRQLLRFPDDVLVAPGHFSDAADPATDGTYTATLGELRGWMPTLGMTREAFVESLLSDDPPRPSNFEEIIDINLGRTSVDDDEAFELELGPNNCAVSEHPLTSD</sequence>
<dbReference type="InterPro" id="IPR051682">
    <property type="entry name" value="Mito_Persulfide_Diox"/>
</dbReference>
<feature type="domain" description="Rhodanese" evidence="2">
    <location>
        <begin position="26"/>
        <end position="123"/>
    </location>
</feature>
<dbReference type="InterPro" id="IPR036866">
    <property type="entry name" value="RibonucZ/Hydroxyglut_hydro"/>
</dbReference>
<dbReference type="InterPro" id="IPR036873">
    <property type="entry name" value="Rhodanese-like_dom_sf"/>
</dbReference>
<dbReference type="SUPFAM" id="SSF56281">
    <property type="entry name" value="Metallo-hydrolase/oxidoreductase"/>
    <property type="match status" value="1"/>
</dbReference>
<gene>
    <name evidence="3" type="ORF">Hfx1149_02335</name>
</gene>
<reference evidence="3" key="1">
    <citation type="submission" date="2019-09" db="EMBL/GenBank/DDBJ databases">
        <title>Genomic analysis of Haloferax sp. CBA1149.</title>
        <authorList>
            <person name="Roh S.W."/>
        </authorList>
    </citation>
    <scope>NUCLEOTIDE SEQUENCE</scope>
    <source>
        <strain evidence="3">CBA1149</strain>
    </source>
</reference>
<proteinExistence type="predicted"/>
<dbReference type="PANTHER" id="PTHR43084">
    <property type="entry name" value="PERSULFIDE DIOXYGENASE ETHE1"/>
    <property type="match status" value="1"/>
</dbReference>
<dbReference type="GO" id="GO:0050313">
    <property type="term" value="F:sulfur dioxygenase activity"/>
    <property type="evidence" value="ECO:0007669"/>
    <property type="project" value="InterPro"/>
</dbReference>
<dbReference type="RefSeq" id="WP_151135070.1">
    <property type="nucleotide sequence ID" value="NZ_VZUS01000001.1"/>
</dbReference>
<dbReference type="PROSITE" id="PS50206">
    <property type="entry name" value="RHODANESE_3"/>
    <property type="match status" value="1"/>
</dbReference>
<dbReference type="Pfam" id="PF00753">
    <property type="entry name" value="Lactamase_B"/>
    <property type="match status" value="1"/>
</dbReference>
<dbReference type="GO" id="GO:0016787">
    <property type="term" value="F:hydrolase activity"/>
    <property type="evidence" value="ECO:0007669"/>
    <property type="project" value="UniProtKB-KW"/>
</dbReference>
<dbReference type="Pfam" id="PF00581">
    <property type="entry name" value="Rhodanese"/>
    <property type="match status" value="1"/>
</dbReference>
<evidence type="ECO:0000256" key="1">
    <source>
        <dbReference type="ARBA" id="ARBA00022723"/>
    </source>
</evidence>
<comment type="caution">
    <text evidence="3">The sequence shown here is derived from an EMBL/GenBank/DDBJ whole genome shotgun (WGS) entry which is preliminary data.</text>
</comment>
<dbReference type="SMART" id="SM00849">
    <property type="entry name" value="Lactamase_B"/>
    <property type="match status" value="1"/>
</dbReference>
<dbReference type="CDD" id="cd07724">
    <property type="entry name" value="POD-like_MBL-fold"/>
    <property type="match status" value="1"/>
</dbReference>
<dbReference type="GO" id="GO:0046872">
    <property type="term" value="F:metal ion binding"/>
    <property type="evidence" value="ECO:0007669"/>
    <property type="project" value="UniProtKB-KW"/>
</dbReference>
<protein>
    <submittedName>
        <fullName evidence="3">MBL fold metallo-hydrolase</fullName>
    </submittedName>
</protein>
<dbReference type="AlphaFoldDB" id="A0A643K0C9"/>
<evidence type="ECO:0000259" key="2">
    <source>
        <dbReference type="PROSITE" id="PS50206"/>
    </source>
</evidence>
<dbReference type="GO" id="GO:0006749">
    <property type="term" value="P:glutathione metabolic process"/>
    <property type="evidence" value="ECO:0007669"/>
    <property type="project" value="InterPro"/>
</dbReference>
<dbReference type="EMBL" id="VZUS01000001">
    <property type="protein sequence ID" value="KAB1186926.1"/>
    <property type="molecule type" value="Genomic_DNA"/>
</dbReference>
<dbReference type="SUPFAM" id="SSF52821">
    <property type="entry name" value="Rhodanese/Cell cycle control phosphatase"/>
    <property type="match status" value="1"/>
</dbReference>
<name>A0A643K0C9_9EURY</name>
<dbReference type="PANTHER" id="PTHR43084:SF1">
    <property type="entry name" value="PERSULFIDE DIOXYGENASE ETHE1, MITOCHONDRIAL"/>
    <property type="match status" value="1"/>
</dbReference>